<comment type="caution">
    <text evidence="2">The sequence shown here is derived from an EMBL/GenBank/DDBJ whole genome shotgun (WGS) entry which is preliminary data.</text>
</comment>
<dbReference type="Proteomes" id="UP000612956">
    <property type="component" value="Unassembled WGS sequence"/>
</dbReference>
<evidence type="ECO:0000313" key="3">
    <source>
        <dbReference type="Proteomes" id="UP000612956"/>
    </source>
</evidence>
<accession>A0A917V3X2</accession>
<reference evidence="2" key="2">
    <citation type="submission" date="2020-09" db="EMBL/GenBank/DDBJ databases">
        <authorList>
            <person name="Sun Q."/>
            <person name="Zhou Y."/>
        </authorList>
    </citation>
    <scope>NUCLEOTIDE SEQUENCE</scope>
    <source>
        <strain evidence="2">CGMCC 4.7278</strain>
    </source>
</reference>
<dbReference type="EMBL" id="BMMW01000001">
    <property type="protein sequence ID" value="GGK36093.1"/>
    <property type="molecule type" value="Genomic_DNA"/>
</dbReference>
<keyword evidence="1" id="KW-0472">Membrane</keyword>
<feature type="transmembrane region" description="Helical" evidence="1">
    <location>
        <begin position="9"/>
        <end position="30"/>
    </location>
</feature>
<evidence type="ECO:0000313" key="2">
    <source>
        <dbReference type="EMBL" id="GGK36093.1"/>
    </source>
</evidence>
<proteinExistence type="predicted"/>
<evidence type="ECO:0000256" key="1">
    <source>
        <dbReference type="SAM" id="Phobius"/>
    </source>
</evidence>
<dbReference type="AlphaFoldDB" id="A0A917V3X2"/>
<gene>
    <name evidence="2" type="ORF">GCM10011591_04670</name>
</gene>
<feature type="transmembrane region" description="Helical" evidence="1">
    <location>
        <begin position="36"/>
        <end position="58"/>
    </location>
</feature>
<protein>
    <submittedName>
        <fullName evidence="2">Uncharacterized protein</fullName>
    </submittedName>
</protein>
<reference evidence="2" key="1">
    <citation type="journal article" date="2014" name="Int. J. Syst. Evol. Microbiol.">
        <title>Complete genome sequence of Corynebacterium casei LMG S-19264T (=DSM 44701T), isolated from a smear-ripened cheese.</title>
        <authorList>
            <consortium name="US DOE Joint Genome Institute (JGI-PGF)"/>
            <person name="Walter F."/>
            <person name="Albersmeier A."/>
            <person name="Kalinowski J."/>
            <person name="Ruckert C."/>
        </authorList>
    </citation>
    <scope>NUCLEOTIDE SEQUENCE</scope>
    <source>
        <strain evidence="2">CGMCC 4.7278</strain>
    </source>
</reference>
<dbReference type="RefSeq" id="WP_188827024.1">
    <property type="nucleotide sequence ID" value="NZ_BMMW01000001.1"/>
</dbReference>
<keyword evidence="3" id="KW-1185">Reference proteome</keyword>
<sequence length="69" mass="7264">MRPHFPDDAWVGLALVGLGFILVVVTLAAVSYGLVSVAVVVGVLCGVCLVGGVVLAVNEHEHAKRTRRR</sequence>
<name>A0A917V3X2_9NOCA</name>
<keyword evidence="1" id="KW-0812">Transmembrane</keyword>
<keyword evidence="1" id="KW-1133">Transmembrane helix</keyword>
<organism evidence="2 3">
    <name type="scientific">Nocardia camponoti</name>
    <dbReference type="NCBI Taxonomy" id="1616106"/>
    <lineage>
        <taxon>Bacteria</taxon>
        <taxon>Bacillati</taxon>
        <taxon>Actinomycetota</taxon>
        <taxon>Actinomycetes</taxon>
        <taxon>Mycobacteriales</taxon>
        <taxon>Nocardiaceae</taxon>
        <taxon>Nocardia</taxon>
    </lineage>
</organism>